<gene>
    <name evidence="2" type="ORF">CYNAS_LOCUS18223</name>
</gene>
<reference evidence="2" key="1">
    <citation type="submission" date="2023-07" db="EMBL/GenBank/DDBJ databases">
        <authorList>
            <consortium name="CYATHOMIX"/>
        </authorList>
    </citation>
    <scope>NUCLEOTIDE SEQUENCE</scope>
    <source>
        <strain evidence="2">N/A</strain>
    </source>
</reference>
<proteinExistence type="predicted"/>
<evidence type="ECO:0000313" key="2">
    <source>
        <dbReference type="EMBL" id="CAJ0606240.1"/>
    </source>
</evidence>
<dbReference type="AlphaFoldDB" id="A0AA36H9J1"/>
<organism evidence="2 3">
    <name type="scientific">Cylicocyclus nassatus</name>
    <name type="common">Nematode worm</name>
    <dbReference type="NCBI Taxonomy" id="53992"/>
    <lineage>
        <taxon>Eukaryota</taxon>
        <taxon>Metazoa</taxon>
        <taxon>Ecdysozoa</taxon>
        <taxon>Nematoda</taxon>
        <taxon>Chromadorea</taxon>
        <taxon>Rhabditida</taxon>
        <taxon>Rhabditina</taxon>
        <taxon>Rhabditomorpha</taxon>
        <taxon>Strongyloidea</taxon>
        <taxon>Strongylidae</taxon>
        <taxon>Cylicocyclus</taxon>
    </lineage>
</organism>
<accession>A0AA36H9J1</accession>
<name>A0AA36H9J1_CYLNA</name>
<sequence length="84" mass="8990">MPVSITVGVPQDPMPLNSNNDISASESVDYDSVSLSGTFDGPSYVNANNVLKSVKTSPLHNFITHIADNKEIRSGFESQTAPHT</sequence>
<evidence type="ECO:0000313" key="3">
    <source>
        <dbReference type="Proteomes" id="UP001176961"/>
    </source>
</evidence>
<protein>
    <submittedName>
        <fullName evidence="2">Uncharacterized protein</fullName>
    </submittedName>
</protein>
<comment type="caution">
    <text evidence="2">The sequence shown here is derived from an EMBL/GenBank/DDBJ whole genome shotgun (WGS) entry which is preliminary data.</text>
</comment>
<evidence type="ECO:0000256" key="1">
    <source>
        <dbReference type="SAM" id="MobiDB-lite"/>
    </source>
</evidence>
<keyword evidence="3" id="KW-1185">Reference proteome</keyword>
<feature type="region of interest" description="Disordered" evidence="1">
    <location>
        <begin position="1"/>
        <end position="23"/>
    </location>
</feature>
<dbReference type="Proteomes" id="UP001176961">
    <property type="component" value="Unassembled WGS sequence"/>
</dbReference>
<dbReference type="EMBL" id="CATQJL010000316">
    <property type="protein sequence ID" value="CAJ0606240.1"/>
    <property type="molecule type" value="Genomic_DNA"/>
</dbReference>